<accession>A0A364NLK0</accession>
<protein>
    <submittedName>
        <fullName evidence="6">Sugar ABC transporter substrate-binding protein</fullName>
    </submittedName>
</protein>
<dbReference type="PANTHER" id="PTHR46847">
    <property type="entry name" value="D-ALLOSE-BINDING PERIPLASMIC PROTEIN-RELATED"/>
    <property type="match status" value="1"/>
</dbReference>
<comment type="subcellular location">
    <subcellularLocation>
        <location evidence="1">Cell envelope</location>
    </subcellularLocation>
</comment>
<name>A0A364NLK0_9GAMM</name>
<dbReference type="GO" id="GO:0030313">
    <property type="term" value="C:cell envelope"/>
    <property type="evidence" value="ECO:0007669"/>
    <property type="project" value="UniProtKB-SubCell"/>
</dbReference>
<sequence>MSRLNTKHCPFVLSVLLLSIASSGLAETMDRPANLRLGISVSDLGNPYFAALAQGAKRQAQALVESDQVETLLYSSAYDVERQTQQIESFIEQSVDMILLSAAVFDAFEGVIDRAKSLGIPVLAVDVKALGADATVTTHNYQAGHLACDQLAQHLNFQGEVVILNGPPVSSIIERVEGCQQALAQYPAIRLISSDLNTGGSREGGLETMTHVLTRYPDIQGVFSINDPAALGAEMAGQQAGKNDFVIASVDGAPSFISRLQADDSLLLGTATQSPAKMAELAVQMGYNLLQGKTLNSREVLIPARWVNAANIDAAETW</sequence>
<proteinExistence type="inferred from homology"/>
<dbReference type="Pfam" id="PF13407">
    <property type="entry name" value="Peripla_BP_4"/>
    <property type="match status" value="1"/>
</dbReference>
<gene>
    <name evidence="6" type="ORF">DN062_09360</name>
</gene>
<dbReference type="GO" id="GO:0055085">
    <property type="term" value="P:transmembrane transport"/>
    <property type="evidence" value="ECO:0007669"/>
    <property type="project" value="UniProtKB-ARBA"/>
</dbReference>
<keyword evidence="7" id="KW-1185">Reference proteome</keyword>
<dbReference type="InterPro" id="IPR028082">
    <property type="entry name" value="Peripla_BP_I"/>
</dbReference>
<dbReference type="AlphaFoldDB" id="A0A364NLK0"/>
<comment type="similarity">
    <text evidence="2">Belongs to the bacterial solute-binding protein 2 family.</text>
</comment>
<evidence type="ECO:0000256" key="4">
    <source>
        <dbReference type="SAM" id="SignalP"/>
    </source>
</evidence>
<evidence type="ECO:0000313" key="7">
    <source>
        <dbReference type="Proteomes" id="UP000250744"/>
    </source>
</evidence>
<evidence type="ECO:0000256" key="3">
    <source>
        <dbReference type="ARBA" id="ARBA00022729"/>
    </source>
</evidence>
<dbReference type="Gene3D" id="3.40.50.2300">
    <property type="match status" value="2"/>
</dbReference>
<evidence type="ECO:0000256" key="2">
    <source>
        <dbReference type="ARBA" id="ARBA00007639"/>
    </source>
</evidence>
<evidence type="ECO:0000313" key="6">
    <source>
        <dbReference type="EMBL" id="RAU17989.1"/>
    </source>
</evidence>
<evidence type="ECO:0000259" key="5">
    <source>
        <dbReference type="Pfam" id="PF13407"/>
    </source>
</evidence>
<dbReference type="OrthoDB" id="250606at2"/>
<dbReference type="SUPFAM" id="SSF53822">
    <property type="entry name" value="Periplasmic binding protein-like I"/>
    <property type="match status" value="1"/>
</dbReference>
<evidence type="ECO:0000256" key="1">
    <source>
        <dbReference type="ARBA" id="ARBA00004196"/>
    </source>
</evidence>
<feature type="chain" id="PRO_5016926594" evidence="4">
    <location>
        <begin position="27"/>
        <end position="318"/>
    </location>
</feature>
<dbReference type="InterPro" id="IPR025997">
    <property type="entry name" value="SBP_2_dom"/>
</dbReference>
<dbReference type="PANTHER" id="PTHR46847:SF2">
    <property type="entry name" value="ABC TRANSPORTER SUGAR-BINDING PROTEIN"/>
    <property type="match status" value="1"/>
</dbReference>
<dbReference type="Proteomes" id="UP000250744">
    <property type="component" value="Unassembled WGS sequence"/>
</dbReference>
<dbReference type="RefSeq" id="WP_112159076.1">
    <property type="nucleotide sequence ID" value="NZ_QKRX01000006.1"/>
</dbReference>
<comment type="caution">
    <text evidence="6">The sequence shown here is derived from an EMBL/GenBank/DDBJ whole genome shotgun (WGS) entry which is preliminary data.</text>
</comment>
<reference evidence="6 7" key="1">
    <citation type="submission" date="2018-06" db="EMBL/GenBank/DDBJ databases">
        <title>Nitrincola tibetense sp. nov., isolated from Lake XuguoCo on Tibetan Plateau.</title>
        <authorList>
            <person name="Xing P."/>
        </authorList>
    </citation>
    <scope>NUCLEOTIDE SEQUENCE [LARGE SCALE GENOMIC DNA]</scope>
    <source>
        <strain evidence="7">xg18</strain>
    </source>
</reference>
<feature type="domain" description="Periplasmic binding protein" evidence="5">
    <location>
        <begin position="38"/>
        <end position="293"/>
    </location>
</feature>
<feature type="signal peptide" evidence="4">
    <location>
        <begin position="1"/>
        <end position="26"/>
    </location>
</feature>
<keyword evidence="3 4" id="KW-0732">Signal</keyword>
<dbReference type="GO" id="GO:0030246">
    <property type="term" value="F:carbohydrate binding"/>
    <property type="evidence" value="ECO:0007669"/>
    <property type="project" value="UniProtKB-ARBA"/>
</dbReference>
<dbReference type="EMBL" id="QKRX01000006">
    <property type="protein sequence ID" value="RAU17989.1"/>
    <property type="molecule type" value="Genomic_DNA"/>
</dbReference>
<organism evidence="6 7">
    <name type="scientific">Nitrincola tibetensis</name>
    <dbReference type="NCBI Taxonomy" id="2219697"/>
    <lineage>
        <taxon>Bacteria</taxon>
        <taxon>Pseudomonadati</taxon>
        <taxon>Pseudomonadota</taxon>
        <taxon>Gammaproteobacteria</taxon>
        <taxon>Oceanospirillales</taxon>
        <taxon>Oceanospirillaceae</taxon>
        <taxon>Nitrincola</taxon>
    </lineage>
</organism>